<organism evidence="10 11">
    <name type="scientific">Stegodyphus mimosarum</name>
    <name type="common">African social velvet spider</name>
    <dbReference type="NCBI Taxonomy" id="407821"/>
    <lineage>
        <taxon>Eukaryota</taxon>
        <taxon>Metazoa</taxon>
        <taxon>Ecdysozoa</taxon>
        <taxon>Arthropoda</taxon>
        <taxon>Chelicerata</taxon>
        <taxon>Arachnida</taxon>
        <taxon>Araneae</taxon>
        <taxon>Araneomorphae</taxon>
        <taxon>Entelegynae</taxon>
        <taxon>Eresoidea</taxon>
        <taxon>Eresidae</taxon>
        <taxon>Stegodyphus</taxon>
    </lineage>
</organism>
<evidence type="ECO:0000313" key="11">
    <source>
        <dbReference type="Proteomes" id="UP000054359"/>
    </source>
</evidence>
<keyword evidence="2" id="KW-0268">Exocytosis</keyword>
<evidence type="ECO:0000256" key="8">
    <source>
        <dbReference type="ARBA" id="ARBA00023298"/>
    </source>
</evidence>
<dbReference type="InterPro" id="IPR002110">
    <property type="entry name" value="Ankyrin_rpt"/>
</dbReference>
<keyword evidence="11" id="KW-1185">Reference proteome</keyword>
<dbReference type="PANTHER" id="PTHR24201">
    <property type="entry name" value="ANK_REP_REGION DOMAIN-CONTAINING PROTEIN"/>
    <property type="match status" value="1"/>
</dbReference>
<name>A0A087UKQ9_STEMI</name>
<dbReference type="OrthoDB" id="6423519at2759"/>
<dbReference type="EMBL" id="KK120281">
    <property type="protein sequence ID" value="KFM77948.1"/>
    <property type="molecule type" value="Genomic_DNA"/>
</dbReference>
<dbReference type="GO" id="GO:0044231">
    <property type="term" value="C:host cell presynaptic membrane"/>
    <property type="evidence" value="ECO:0007669"/>
    <property type="project" value="UniProtKB-KW"/>
</dbReference>
<evidence type="ECO:0000256" key="2">
    <source>
        <dbReference type="ARBA" id="ARBA00022483"/>
    </source>
</evidence>
<dbReference type="InterPro" id="IPR050776">
    <property type="entry name" value="Ank_Repeat/CDKN_Inhibitor"/>
</dbReference>
<keyword evidence="10" id="KW-0418">Kinase</keyword>
<keyword evidence="3" id="KW-1052">Target cell membrane</keyword>
<dbReference type="PROSITE" id="PS50088">
    <property type="entry name" value="ANK_REPEAT"/>
    <property type="match status" value="2"/>
</dbReference>
<dbReference type="GO" id="GO:0016301">
    <property type="term" value="F:kinase activity"/>
    <property type="evidence" value="ECO:0007669"/>
    <property type="project" value="UniProtKB-KW"/>
</dbReference>
<sequence>MLLQDGCNIDIVDNLGEAPIHIAAREGLLPMAQTLCAFGCKVEIPNKAGQYPLHLAARNGHTELVRCLCLAGCDVELKNKDGITAEITALAQGYNKMADLLNNLRNVHLKEEYISQLIPSTRPIPKIKIKLFGHSGVGKSTFVESIKCGYFTSWFRRSVGSMSPKAT</sequence>
<keyword evidence="5" id="KW-0677">Repeat</keyword>
<dbReference type="SUPFAM" id="SSF52540">
    <property type="entry name" value="P-loop containing nucleoside triphosphate hydrolases"/>
    <property type="match status" value="1"/>
</dbReference>
<dbReference type="GO" id="GO:0044218">
    <property type="term" value="C:other organism cell membrane"/>
    <property type="evidence" value="ECO:0007669"/>
    <property type="project" value="UniProtKB-KW"/>
</dbReference>
<gene>
    <name evidence="10" type="ORF">X975_25514</name>
</gene>
<feature type="non-terminal residue" evidence="10">
    <location>
        <position position="167"/>
    </location>
</feature>
<evidence type="ECO:0000256" key="7">
    <source>
        <dbReference type="ARBA" id="ARBA00023043"/>
    </source>
</evidence>
<dbReference type="InterPro" id="IPR027417">
    <property type="entry name" value="P-loop_NTPase"/>
</dbReference>
<dbReference type="InterPro" id="IPR036770">
    <property type="entry name" value="Ankyrin_rpt-contain_sf"/>
</dbReference>
<dbReference type="Gene3D" id="1.25.40.20">
    <property type="entry name" value="Ankyrin repeat-containing domain"/>
    <property type="match status" value="2"/>
</dbReference>
<dbReference type="AlphaFoldDB" id="A0A087UKQ9"/>
<feature type="repeat" description="ANK" evidence="9">
    <location>
        <begin position="48"/>
        <end position="80"/>
    </location>
</feature>
<keyword evidence="4" id="KW-0528">Neurotoxin</keyword>
<comment type="subcellular location">
    <subcellularLocation>
        <location evidence="1">Target cell membrane</location>
    </subcellularLocation>
</comment>
<keyword evidence="6" id="KW-0638">Presynaptic neurotoxin</keyword>
<evidence type="ECO:0000256" key="9">
    <source>
        <dbReference type="PROSITE-ProRule" id="PRU00023"/>
    </source>
</evidence>
<dbReference type="SUPFAM" id="SSF48403">
    <property type="entry name" value="Ankyrin repeat"/>
    <property type="match status" value="1"/>
</dbReference>
<evidence type="ECO:0000256" key="5">
    <source>
        <dbReference type="ARBA" id="ARBA00022737"/>
    </source>
</evidence>
<dbReference type="STRING" id="407821.A0A087UKQ9"/>
<keyword evidence="8" id="KW-1053">Target membrane</keyword>
<dbReference type="PROSITE" id="PS50297">
    <property type="entry name" value="ANK_REP_REGION"/>
    <property type="match status" value="1"/>
</dbReference>
<feature type="repeat" description="ANK" evidence="9">
    <location>
        <begin position="15"/>
        <end position="47"/>
    </location>
</feature>
<proteinExistence type="predicted"/>
<accession>A0A087UKQ9</accession>
<evidence type="ECO:0000256" key="3">
    <source>
        <dbReference type="ARBA" id="ARBA00022537"/>
    </source>
</evidence>
<keyword evidence="7 9" id="KW-0040">ANK repeat</keyword>
<dbReference type="Proteomes" id="UP000054359">
    <property type="component" value="Unassembled WGS sequence"/>
</dbReference>
<keyword evidence="8" id="KW-0472">Membrane</keyword>
<evidence type="ECO:0000256" key="4">
    <source>
        <dbReference type="ARBA" id="ARBA00022699"/>
    </source>
</evidence>
<reference evidence="10 11" key="1">
    <citation type="submission" date="2013-11" db="EMBL/GenBank/DDBJ databases">
        <title>Genome sequencing of Stegodyphus mimosarum.</title>
        <authorList>
            <person name="Bechsgaard J."/>
        </authorList>
    </citation>
    <scope>NUCLEOTIDE SEQUENCE [LARGE SCALE GENOMIC DNA]</scope>
</reference>
<protein>
    <submittedName>
        <fullName evidence="10">Death-associated protein kinase 1</fullName>
    </submittedName>
</protein>
<keyword evidence="10" id="KW-0808">Transferase</keyword>
<dbReference type="GO" id="GO:0006887">
    <property type="term" value="P:exocytosis"/>
    <property type="evidence" value="ECO:0007669"/>
    <property type="project" value="UniProtKB-KW"/>
</dbReference>
<dbReference type="Pfam" id="PF12796">
    <property type="entry name" value="Ank_2"/>
    <property type="match status" value="1"/>
</dbReference>
<evidence type="ECO:0000256" key="6">
    <source>
        <dbReference type="ARBA" id="ARBA00023028"/>
    </source>
</evidence>
<evidence type="ECO:0000313" key="10">
    <source>
        <dbReference type="EMBL" id="KFM77948.1"/>
    </source>
</evidence>
<evidence type="ECO:0000256" key="1">
    <source>
        <dbReference type="ARBA" id="ARBA00004175"/>
    </source>
</evidence>
<keyword evidence="6" id="KW-0800">Toxin</keyword>
<dbReference type="SMART" id="SM00248">
    <property type="entry name" value="ANK"/>
    <property type="match status" value="3"/>
</dbReference>